<gene>
    <name evidence="2" type="ORF">DGYR_LOCUS12401</name>
</gene>
<proteinExistence type="predicted"/>
<accession>A0A7I8W9W9</accession>
<evidence type="ECO:0000313" key="2">
    <source>
        <dbReference type="EMBL" id="CAD5124929.1"/>
    </source>
</evidence>
<dbReference type="Proteomes" id="UP000549394">
    <property type="component" value="Unassembled WGS sequence"/>
</dbReference>
<keyword evidence="1" id="KW-1133">Transmembrane helix</keyword>
<protein>
    <submittedName>
        <fullName evidence="2">DgyrCDS13174</fullName>
    </submittedName>
</protein>
<feature type="transmembrane region" description="Helical" evidence="1">
    <location>
        <begin position="239"/>
        <end position="263"/>
    </location>
</feature>
<keyword evidence="1" id="KW-0812">Transmembrane</keyword>
<evidence type="ECO:0000256" key="1">
    <source>
        <dbReference type="SAM" id="Phobius"/>
    </source>
</evidence>
<reference evidence="2 3" key="1">
    <citation type="submission" date="2020-08" db="EMBL/GenBank/DDBJ databases">
        <authorList>
            <person name="Hejnol A."/>
        </authorList>
    </citation>
    <scope>NUCLEOTIDE SEQUENCE [LARGE SCALE GENOMIC DNA]</scope>
</reference>
<dbReference type="AlphaFoldDB" id="A0A7I8W9W9"/>
<evidence type="ECO:0000313" key="3">
    <source>
        <dbReference type="Proteomes" id="UP000549394"/>
    </source>
</evidence>
<keyword evidence="3" id="KW-1185">Reference proteome</keyword>
<organism evidence="2 3">
    <name type="scientific">Dimorphilus gyrociliatus</name>
    <dbReference type="NCBI Taxonomy" id="2664684"/>
    <lineage>
        <taxon>Eukaryota</taxon>
        <taxon>Metazoa</taxon>
        <taxon>Spiralia</taxon>
        <taxon>Lophotrochozoa</taxon>
        <taxon>Annelida</taxon>
        <taxon>Polychaeta</taxon>
        <taxon>Polychaeta incertae sedis</taxon>
        <taxon>Dinophilidae</taxon>
        <taxon>Dimorphilus</taxon>
    </lineage>
</organism>
<name>A0A7I8W9W9_9ANNE</name>
<dbReference type="EMBL" id="CAJFCJ010000024">
    <property type="protein sequence ID" value="CAD5124929.1"/>
    <property type="molecule type" value="Genomic_DNA"/>
</dbReference>
<keyword evidence="1" id="KW-0472">Membrane</keyword>
<comment type="caution">
    <text evidence="2">The sequence shown here is derived from an EMBL/GenBank/DDBJ whole genome shotgun (WGS) entry which is preliminary data.</text>
</comment>
<sequence length="331" mass="37930">MNIPFQIFDCPGGLIKVKVLPMKNNKWVDLIKLQTFTFASNERLFVENIDEGTCDEEKVIVRRATETSDSIGSPSPNYQAMLKSWRLADVKFQKCNDSFIHVLTNLSDNPYNDSAVCIYRKRTKKPHLAVTLKFHRPISREERTNFLDILRCRLDKTCLKECKTTKSISKSCKRLEAYSTVDEKIMQISCSGAEFDKNDRLRDWTKNVSECVTLNDLRPEVSLELLLEIKEKSLWEKNIILFFTIAILVTVCLTAIIVSFVCIKCRQKGYYSAKKMHSVPNDYQTRPKSYGNPVSDTIITEGEIDPNSSNGVQDSGWVVPFENKKLADTKL</sequence>